<sequence length="136" mass="14809">MDGSNFVAWGKEGFCNLDSRDQPALLIAEGRGEGKNIPLLPDSILSLPSRHILLSPRPHNPRSRPPYVAPLPPPLPPPPPPIQLLLQEWGGGVELPLRIAALPRSSRGARFRTHPPVDVGGKDRRIGSEDKEAMSE</sequence>
<feature type="region of interest" description="Disordered" evidence="1">
    <location>
        <begin position="104"/>
        <end position="136"/>
    </location>
</feature>
<dbReference type="EMBL" id="OX395135">
    <property type="protein sequence ID" value="CAI5786778.1"/>
    <property type="molecule type" value="Genomic_DNA"/>
</dbReference>
<name>A0AA35L098_9SAUR</name>
<evidence type="ECO:0000313" key="3">
    <source>
        <dbReference type="Proteomes" id="UP001178461"/>
    </source>
</evidence>
<feature type="compositionally biased region" description="Pro residues" evidence="1">
    <location>
        <begin position="63"/>
        <end position="75"/>
    </location>
</feature>
<proteinExistence type="predicted"/>
<accession>A0AA35L098</accession>
<dbReference type="Proteomes" id="UP001178461">
    <property type="component" value="Chromosome 10"/>
</dbReference>
<gene>
    <name evidence="2" type="ORF">PODLI_1B025015</name>
</gene>
<keyword evidence="3" id="KW-1185">Reference proteome</keyword>
<dbReference type="AlphaFoldDB" id="A0AA35L098"/>
<feature type="region of interest" description="Disordered" evidence="1">
    <location>
        <begin position="55"/>
        <end position="75"/>
    </location>
</feature>
<evidence type="ECO:0000313" key="2">
    <source>
        <dbReference type="EMBL" id="CAI5786778.1"/>
    </source>
</evidence>
<feature type="compositionally biased region" description="Basic and acidic residues" evidence="1">
    <location>
        <begin position="120"/>
        <end position="136"/>
    </location>
</feature>
<protein>
    <submittedName>
        <fullName evidence="2">Uncharacterized protein</fullName>
    </submittedName>
</protein>
<organism evidence="2 3">
    <name type="scientific">Podarcis lilfordi</name>
    <name type="common">Lilford's wall lizard</name>
    <dbReference type="NCBI Taxonomy" id="74358"/>
    <lineage>
        <taxon>Eukaryota</taxon>
        <taxon>Metazoa</taxon>
        <taxon>Chordata</taxon>
        <taxon>Craniata</taxon>
        <taxon>Vertebrata</taxon>
        <taxon>Euteleostomi</taxon>
        <taxon>Lepidosauria</taxon>
        <taxon>Squamata</taxon>
        <taxon>Bifurcata</taxon>
        <taxon>Unidentata</taxon>
        <taxon>Episquamata</taxon>
        <taxon>Laterata</taxon>
        <taxon>Lacertibaenia</taxon>
        <taxon>Lacertidae</taxon>
        <taxon>Podarcis</taxon>
    </lineage>
</organism>
<evidence type="ECO:0000256" key="1">
    <source>
        <dbReference type="SAM" id="MobiDB-lite"/>
    </source>
</evidence>
<reference evidence="2" key="1">
    <citation type="submission" date="2022-12" db="EMBL/GenBank/DDBJ databases">
        <authorList>
            <person name="Alioto T."/>
            <person name="Alioto T."/>
            <person name="Gomez Garrido J."/>
        </authorList>
    </citation>
    <scope>NUCLEOTIDE SEQUENCE</scope>
</reference>